<proteinExistence type="predicted"/>
<protein>
    <submittedName>
        <fullName evidence="1">Uncharacterized protein</fullName>
    </submittedName>
</protein>
<name>A0A2P2MVZ3_RHIMU</name>
<sequence length="44" mass="5125">MEELLGLNVAELNIAKSLVPSIFKNSWCSINWWKHSFSTNCERQ</sequence>
<evidence type="ECO:0000313" key="1">
    <source>
        <dbReference type="EMBL" id="MBX34381.1"/>
    </source>
</evidence>
<dbReference type="EMBL" id="GGEC01053897">
    <property type="protein sequence ID" value="MBX34381.1"/>
    <property type="molecule type" value="Transcribed_RNA"/>
</dbReference>
<organism evidence="1">
    <name type="scientific">Rhizophora mucronata</name>
    <name type="common">Asiatic mangrove</name>
    <dbReference type="NCBI Taxonomy" id="61149"/>
    <lineage>
        <taxon>Eukaryota</taxon>
        <taxon>Viridiplantae</taxon>
        <taxon>Streptophyta</taxon>
        <taxon>Embryophyta</taxon>
        <taxon>Tracheophyta</taxon>
        <taxon>Spermatophyta</taxon>
        <taxon>Magnoliopsida</taxon>
        <taxon>eudicotyledons</taxon>
        <taxon>Gunneridae</taxon>
        <taxon>Pentapetalae</taxon>
        <taxon>rosids</taxon>
        <taxon>fabids</taxon>
        <taxon>Malpighiales</taxon>
        <taxon>Rhizophoraceae</taxon>
        <taxon>Rhizophora</taxon>
    </lineage>
</organism>
<dbReference type="AlphaFoldDB" id="A0A2P2MVZ3"/>
<accession>A0A2P2MVZ3</accession>
<reference evidence="1" key="1">
    <citation type="submission" date="2018-02" db="EMBL/GenBank/DDBJ databases">
        <title>Rhizophora mucronata_Transcriptome.</title>
        <authorList>
            <person name="Meera S.P."/>
            <person name="Sreeshan A."/>
            <person name="Augustine A."/>
        </authorList>
    </citation>
    <scope>NUCLEOTIDE SEQUENCE</scope>
    <source>
        <tissue evidence="1">Leaf</tissue>
    </source>
</reference>